<accession>A0AAN9A1W7</accession>
<evidence type="ECO:0000313" key="1">
    <source>
        <dbReference type="EMBL" id="KAK7071993.1"/>
    </source>
</evidence>
<evidence type="ECO:0000313" key="2">
    <source>
        <dbReference type="Proteomes" id="UP001381693"/>
    </source>
</evidence>
<keyword evidence="2" id="KW-1185">Reference proteome</keyword>
<organism evidence="1 2">
    <name type="scientific">Halocaridina rubra</name>
    <name type="common">Hawaiian red shrimp</name>
    <dbReference type="NCBI Taxonomy" id="373956"/>
    <lineage>
        <taxon>Eukaryota</taxon>
        <taxon>Metazoa</taxon>
        <taxon>Ecdysozoa</taxon>
        <taxon>Arthropoda</taxon>
        <taxon>Crustacea</taxon>
        <taxon>Multicrustacea</taxon>
        <taxon>Malacostraca</taxon>
        <taxon>Eumalacostraca</taxon>
        <taxon>Eucarida</taxon>
        <taxon>Decapoda</taxon>
        <taxon>Pleocyemata</taxon>
        <taxon>Caridea</taxon>
        <taxon>Atyoidea</taxon>
        <taxon>Atyidae</taxon>
        <taxon>Halocaridina</taxon>
    </lineage>
</organism>
<dbReference type="Proteomes" id="UP001381693">
    <property type="component" value="Unassembled WGS sequence"/>
</dbReference>
<dbReference type="EMBL" id="JAXCGZ010013755">
    <property type="protein sequence ID" value="KAK7071993.1"/>
    <property type="molecule type" value="Genomic_DNA"/>
</dbReference>
<feature type="non-terminal residue" evidence="1">
    <location>
        <position position="156"/>
    </location>
</feature>
<comment type="caution">
    <text evidence="1">The sequence shown here is derived from an EMBL/GenBank/DDBJ whole genome shotgun (WGS) entry which is preliminary data.</text>
</comment>
<dbReference type="AlphaFoldDB" id="A0AAN9A1W7"/>
<protein>
    <submittedName>
        <fullName evidence="1">Uncharacterized protein</fullName>
    </submittedName>
</protein>
<gene>
    <name evidence="1" type="ORF">SK128_027110</name>
</gene>
<feature type="non-terminal residue" evidence="1">
    <location>
        <position position="1"/>
    </location>
</feature>
<name>A0AAN9A1W7_HALRR</name>
<sequence>QLRFLAPLLKSSEHHFNATERALTLICTVLKHDSEVSLRLARDTSLVHLLLVILTSDLETTYTYTLCFELLNMLVQGGGWGSARVVEWIVASPSRTLRPLVLCLHITMPKDLQKAAASFLISLLQTVLQDEILKREKFENMLSSCLDVPTKVLSEE</sequence>
<proteinExistence type="predicted"/>
<reference evidence="1 2" key="1">
    <citation type="submission" date="2023-11" db="EMBL/GenBank/DDBJ databases">
        <title>Halocaridina rubra genome assembly.</title>
        <authorList>
            <person name="Smith C."/>
        </authorList>
    </citation>
    <scope>NUCLEOTIDE SEQUENCE [LARGE SCALE GENOMIC DNA]</scope>
    <source>
        <strain evidence="1">EP-1</strain>
        <tissue evidence="1">Whole</tissue>
    </source>
</reference>